<dbReference type="InterPro" id="IPR050398">
    <property type="entry name" value="HssS/ArlS-like"/>
</dbReference>
<comment type="catalytic activity">
    <reaction evidence="1">
        <text>ATP + protein L-histidine = ADP + protein N-phospho-L-histidine.</text>
        <dbReference type="EC" id="2.7.13.3"/>
    </reaction>
</comment>
<keyword evidence="18" id="KW-1185">Reference proteome</keyword>
<gene>
    <name evidence="17" type="ORF">DQG23_00880</name>
</gene>
<evidence type="ECO:0000256" key="10">
    <source>
        <dbReference type="ARBA" id="ARBA00022840"/>
    </source>
</evidence>
<name>A0A329N210_9BACL</name>
<dbReference type="AlphaFoldDB" id="A0A329N210"/>
<dbReference type="GO" id="GO:0005886">
    <property type="term" value="C:plasma membrane"/>
    <property type="evidence" value="ECO:0007669"/>
    <property type="project" value="UniProtKB-SubCell"/>
</dbReference>
<dbReference type="PANTHER" id="PTHR45528">
    <property type="entry name" value="SENSOR HISTIDINE KINASE CPXA"/>
    <property type="match status" value="1"/>
</dbReference>
<dbReference type="Pfam" id="PF00672">
    <property type="entry name" value="HAMP"/>
    <property type="match status" value="1"/>
</dbReference>
<keyword evidence="12" id="KW-0902">Two-component regulatory system</keyword>
<dbReference type="CDD" id="cd06225">
    <property type="entry name" value="HAMP"/>
    <property type="match status" value="1"/>
</dbReference>
<dbReference type="SUPFAM" id="SSF158472">
    <property type="entry name" value="HAMP domain-like"/>
    <property type="match status" value="1"/>
</dbReference>
<dbReference type="SMART" id="SM00387">
    <property type="entry name" value="HATPase_c"/>
    <property type="match status" value="1"/>
</dbReference>
<dbReference type="PROSITE" id="PS50885">
    <property type="entry name" value="HAMP"/>
    <property type="match status" value="1"/>
</dbReference>
<dbReference type="InterPro" id="IPR004358">
    <property type="entry name" value="Sig_transdc_His_kin-like_C"/>
</dbReference>
<evidence type="ECO:0000256" key="4">
    <source>
        <dbReference type="ARBA" id="ARBA00022475"/>
    </source>
</evidence>
<evidence type="ECO:0000259" key="16">
    <source>
        <dbReference type="PROSITE" id="PS50885"/>
    </source>
</evidence>
<protein>
    <recommendedName>
        <fullName evidence="3">histidine kinase</fullName>
        <ecNumber evidence="3">2.7.13.3</ecNumber>
    </recommendedName>
</protein>
<organism evidence="17 18">
    <name type="scientific">Paenibacillus contaminans</name>
    <dbReference type="NCBI Taxonomy" id="450362"/>
    <lineage>
        <taxon>Bacteria</taxon>
        <taxon>Bacillati</taxon>
        <taxon>Bacillota</taxon>
        <taxon>Bacilli</taxon>
        <taxon>Bacillales</taxon>
        <taxon>Paenibacillaceae</taxon>
        <taxon>Paenibacillus</taxon>
    </lineage>
</organism>
<keyword evidence="11 14" id="KW-1133">Transmembrane helix</keyword>
<dbReference type="InterPro" id="IPR003661">
    <property type="entry name" value="HisK_dim/P_dom"/>
</dbReference>
<feature type="transmembrane region" description="Helical" evidence="14">
    <location>
        <begin position="7"/>
        <end position="28"/>
    </location>
</feature>
<dbReference type="Gene3D" id="6.10.340.10">
    <property type="match status" value="1"/>
</dbReference>
<keyword evidence="13 14" id="KW-0472">Membrane</keyword>
<dbReference type="EC" id="2.7.13.3" evidence="3"/>
<dbReference type="PRINTS" id="PR00344">
    <property type="entry name" value="BCTRLSENSOR"/>
</dbReference>
<keyword evidence="5" id="KW-0597">Phosphoprotein</keyword>
<dbReference type="GO" id="GO:0005524">
    <property type="term" value="F:ATP binding"/>
    <property type="evidence" value="ECO:0007669"/>
    <property type="project" value="UniProtKB-KW"/>
</dbReference>
<dbReference type="SMART" id="SM00388">
    <property type="entry name" value="HisKA"/>
    <property type="match status" value="1"/>
</dbReference>
<evidence type="ECO:0000256" key="14">
    <source>
        <dbReference type="SAM" id="Phobius"/>
    </source>
</evidence>
<keyword evidence="7 14" id="KW-0812">Transmembrane</keyword>
<dbReference type="SUPFAM" id="SSF47384">
    <property type="entry name" value="Homodimeric domain of signal transducing histidine kinase"/>
    <property type="match status" value="1"/>
</dbReference>
<evidence type="ECO:0000256" key="12">
    <source>
        <dbReference type="ARBA" id="ARBA00023012"/>
    </source>
</evidence>
<dbReference type="SMART" id="SM00304">
    <property type="entry name" value="HAMP"/>
    <property type="match status" value="1"/>
</dbReference>
<dbReference type="InterPro" id="IPR036097">
    <property type="entry name" value="HisK_dim/P_sf"/>
</dbReference>
<keyword evidence="6" id="KW-0808">Transferase</keyword>
<dbReference type="FunFam" id="1.10.287.130:FF:000001">
    <property type="entry name" value="Two-component sensor histidine kinase"/>
    <property type="match status" value="1"/>
</dbReference>
<evidence type="ECO:0000256" key="8">
    <source>
        <dbReference type="ARBA" id="ARBA00022741"/>
    </source>
</evidence>
<evidence type="ECO:0000256" key="13">
    <source>
        <dbReference type="ARBA" id="ARBA00023136"/>
    </source>
</evidence>
<evidence type="ECO:0000256" key="5">
    <source>
        <dbReference type="ARBA" id="ARBA00022553"/>
    </source>
</evidence>
<dbReference type="Pfam" id="PF00512">
    <property type="entry name" value="HisKA"/>
    <property type="match status" value="1"/>
</dbReference>
<dbReference type="PANTHER" id="PTHR45528:SF1">
    <property type="entry name" value="SENSOR HISTIDINE KINASE CPXA"/>
    <property type="match status" value="1"/>
</dbReference>
<keyword evidence="9 17" id="KW-0418">Kinase</keyword>
<dbReference type="EMBL" id="QMFB01000001">
    <property type="protein sequence ID" value="RAV23427.1"/>
    <property type="molecule type" value="Genomic_DNA"/>
</dbReference>
<sequence>MKSVRSRVVWSFVAVIVFIITVLGGLFIGTVKKYYYGSAIEAMRERASVTTAFYNQYVTAGFIRERARYIFENVSPDELAKIEVIDMSGRLVLDSNGFASSVTIMTDDVKQAMQGESGQWVGSDPVSHEKILALSNVLWENDRPIGIIRFTTSLTLVDDAIAGVTRLALAAGSIVILLSLAMSLLLARRIVKPIRELTSVAKVMAGGNFSKKAIIRHNDEIGHLADTLNYLSDEITKNTRLKNEFISSVSHELRTPLTSIKGWSETLLSGDLEDREETKLGLKVITKETERLIGLVEELLDFSKLQAGAVKIKRKSVDLNKLAADLGNQFQASGSRKGLVLSIELSKDALIISGDYNRLKQVLVNVIDNALKFTPVSGEVRLETSSDNKFAVIRVRDNGDGISPEDLPFVTDKFYKGGTSRPGNGLGLSISKELVEQHGGRLHLESRLNEGTVVTILLPLAK</sequence>
<evidence type="ECO:0000259" key="15">
    <source>
        <dbReference type="PROSITE" id="PS50109"/>
    </source>
</evidence>
<feature type="transmembrane region" description="Helical" evidence="14">
    <location>
        <begin position="167"/>
        <end position="187"/>
    </location>
</feature>
<dbReference type="InterPro" id="IPR003594">
    <property type="entry name" value="HATPase_dom"/>
</dbReference>
<dbReference type="Proteomes" id="UP000250369">
    <property type="component" value="Unassembled WGS sequence"/>
</dbReference>
<dbReference type="GO" id="GO:0000155">
    <property type="term" value="F:phosphorelay sensor kinase activity"/>
    <property type="evidence" value="ECO:0007669"/>
    <property type="project" value="InterPro"/>
</dbReference>
<dbReference type="InterPro" id="IPR036890">
    <property type="entry name" value="HATPase_C_sf"/>
</dbReference>
<feature type="domain" description="HAMP" evidence="16">
    <location>
        <begin position="188"/>
        <end position="240"/>
    </location>
</feature>
<dbReference type="FunFam" id="3.30.565.10:FF:000006">
    <property type="entry name" value="Sensor histidine kinase WalK"/>
    <property type="match status" value="1"/>
</dbReference>
<keyword evidence="8" id="KW-0547">Nucleotide-binding</keyword>
<dbReference type="InterPro" id="IPR003660">
    <property type="entry name" value="HAMP_dom"/>
</dbReference>
<evidence type="ECO:0000256" key="11">
    <source>
        <dbReference type="ARBA" id="ARBA00022989"/>
    </source>
</evidence>
<dbReference type="SUPFAM" id="SSF55874">
    <property type="entry name" value="ATPase domain of HSP90 chaperone/DNA topoisomerase II/histidine kinase"/>
    <property type="match status" value="1"/>
</dbReference>
<evidence type="ECO:0000256" key="9">
    <source>
        <dbReference type="ARBA" id="ARBA00022777"/>
    </source>
</evidence>
<comment type="subcellular location">
    <subcellularLocation>
        <location evidence="2">Cell membrane</location>
        <topology evidence="2">Multi-pass membrane protein</topology>
    </subcellularLocation>
</comment>
<reference evidence="17 18" key="1">
    <citation type="journal article" date="2009" name="Int. J. Syst. Evol. Microbiol.">
        <title>Paenibacillus contaminans sp. nov., isolated from a contaminated laboratory plate.</title>
        <authorList>
            <person name="Chou J.H."/>
            <person name="Lee J.H."/>
            <person name="Lin M.C."/>
            <person name="Chang P.S."/>
            <person name="Arun A.B."/>
            <person name="Young C.C."/>
            <person name="Chen W.M."/>
        </authorList>
    </citation>
    <scope>NUCLEOTIDE SEQUENCE [LARGE SCALE GENOMIC DNA]</scope>
    <source>
        <strain evidence="17 18">CKOBP-6</strain>
    </source>
</reference>
<proteinExistence type="predicted"/>
<evidence type="ECO:0000313" key="18">
    <source>
        <dbReference type="Proteomes" id="UP000250369"/>
    </source>
</evidence>
<evidence type="ECO:0000256" key="6">
    <source>
        <dbReference type="ARBA" id="ARBA00022679"/>
    </source>
</evidence>
<comment type="caution">
    <text evidence="17">The sequence shown here is derived from an EMBL/GenBank/DDBJ whole genome shotgun (WGS) entry which is preliminary data.</text>
</comment>
<dbReference type="InterPro" id="IPR005467">
    <property type="entry name" value="His_kinase_dom"/>
</dbReference>
<accession>A0A329N210</accession>
<keyword evidence="10" id="KW-0067">ATP-binding</keyword>
<keyword evidence="4" id="KW-1003">Cell membrane</keyword>
<evidence type="ECO:0000256" key="2">
    <source>
        <dbReference type="ARBA" id="ARBA00004651"/>
    </source>
</evidence>
<evidence type="ECO:0000256" key="7">
    <source>
        <dbReference type="ARBA" id="ARBA00022692"/>
    </source>
</evidence>
<feature type="domain" description="Histidine kinase" evidence="15">
    <location>
        <begin position="248"/>
        <end position="462"/>
    </location>
</feature>
<evidence type="ECO:0000313" key="17">
    <source>
        <dbReference type="EMBL" id="RAV23427.1"/>
    </source>
</evidence>
<dbReference type="Gene3D" id="1.10.287.130">
    <property type="match status" value="1"/>
</dbReference>
<dbReference type="CDD" id="cd00082">
    <property type="entry name" value="HisKA"/>
    <property type="match status" value="1"/>
</dbReference>
<dbReference type="Pfam" id="PF02518">
    <property type="entry name" value="HATPase_c"/>
    <property type="match status" value="1"/>
</dbReference>
<dbReference type="OrthoDB" id="2359336at2"/>
<dbReference type="CDD" id="cd00075">
    <property type="entry name" value="HATPase"/>
    <property type="match status" value="1"/>
</dbReference>
<dbReference type="PROSITE" id="PS50109">
    <property type="entry name" value="HIS_KIN"/>
    <property type="match status" value="1"/>
</dbReference>
<evidence type="ECO:0000256" key="1">
    <source>
        <dbReference type="ARBA" id="ARBA00000085"/>
    </source>
</evidence>
<dbReference type="Gene3D" id="3.30.565.10">
    <property type="entry name" value="Histidine kinase-like ATPase, C-terminal domain"/>
    <property type="match status" value="1"/>
</dbReference>
<evidence type="ECO:0000256" key="3">
    <source>
        <dbReference type="ARBA" id="ARBA00012438"/>
    </source>
</evidence>